<sequence length="596" mass="62340">MMKRWIIGGLIAMVMGTANAVLLVHEDFEGMAMGGNPGSASEFGVGISGWGNSLGSYGDSWVTNSLVFGSYAVGSNALYITKNSTGGALSFDTATTGISTGAMYISMLFKGTSSDLAAASFFQVRNSDNNFRVSPLAAGTADTGIGVAYGGTTYYEDNGNTLMNNDLYMVIAKFDGLGAAGGTSTIWAIDDETFNAIVSGGISEAELSANAYLHASGVDTETLVLNSTVTFNLFAGGEAQYRIDEIKIGTSLEDVVGVELTGGFLLVHEDFEDMVIGDNPGTVSSSACGAGIVDWGNSLGSNGDAWITNSLVFNTYLTGNNALYVTDYSGGSLTFTTLTEGVTNGPMFVSMVFSGTANDLTAASFMQMRRITGSLDFRVCPLASGTSDFGLGVAYASSAYKEDNSDTLMNNGTYMVIAKFDGLGSTAGNASVWAIDTNIFYNIKSGGITEAELDAHAYLRASGTDSTFLTLGENDQFMLAFGGEAQYTIDEIKIGTSLESVTVPLTTTGPVFSSIVSLDSVSNVVRMIFYASSPSDTYPLVSTNLTTGKWETVAHSDDGVNAFIITNLSYSSLSGSNRVIFLQADAETKFFGIGGE</sequence>
<reference evidence="1 2" key="1">
    <citation type="submission" date="2020-01" db="EMBL/GenBank/DDBJ databases">
        <title>Ponticoccus aerotolerans gen. nov., sp. nov., an anaerobic bacterium and proposal of Ponticoccusceae fam. nov., Ponticoccusles ord. nov. and Ponticoccuse classis nov. in the phylum Kiritimatiellaeota.</title>
        <authorList>
            <person name="Zhou L.Y."/>
            <person name="Du Z.J."/>
        </authorList>
    </citation>
    <scope>NUCLEOTIDE SEQUENCE [LARGE SCALE GENOMIC DNA]</scope>
    <source>
        <strain evidence="1 2">S-5007</strain>
    </source>
</reference>
<gene>
    <name evidence="1" type="ORF">GT409_12125</name>
</gene>
<evidence type="ECO:0000313" key="1">
    <source>
        <dbReference type="EMBL" id="QHI70160.1"/>
    </source>
</evidence>
<accession>A0A6P1M6F5</accession>
<organism evidence="1 2">
    <name type="scientific">Tichowtungia aerotolerans</name>
    <dbReference type="NCBI Taxonomy" id="2697043"/>
    <lineage>
        <taxon>Bacteria</taxon>
        <taxon>Pseudomonadati</taxon>
        <taxon>Kiritimatiellota</taxon>
        <taxon>Tichowtungiia</taxon>
        <taxon>Tichowtungiales</taxon>
        <taxon>Tichowtungiaceae</taxon>
        <taxon>Tichowtungia</taxon>
    </lineage>
</organism>
<dbReference type="AlphaFoldDB" id="A0A6P1M6F5"/>
<dbReference type="Proteomes" id="UP000464954">
    <property type="component" value="Chromosome"/>
</dbReference>
<keyword evidence="2" id="KW-1185">Reference proteome</keyword>
<evidence type="ECO:0000313" key="2">
    <source>
        <dbReference type="Proteomes" id="UP000464954"/>
    </source>
</evidence>
<dbReference type="RefSeq" id="WP_160629339.1">
    <property type="nucleotide sequence ID" value="NZ_CP047593.1"/>
</dbReference>
<proteinExistence type="predicted"/>
<protein>
    <submittedName>
        <fullName evidence="1">Uncharacterized protein</fullName>
    </submittedName>
</protein>
<dbReference type="EMBL" id="CP047593">
    <property type="protein sequence ID" value="QHI70160.1"/>
    <property type="molecule type" value="Genomic_DNA"/>
</dbReference>
<name>A0A6P1M6F5_9BACT</name>
<dbReference type="KEGG" id="taer:GT409_12125"/>